<keyword evidence="3" id="KW-1185">Reference proteome</keyword>
<dbReference type="Proteomes" id="UP000216052">
    <property type="component" value="Chromosome"/>
</dbReference>
<feature type="domain" description="DUF3825" evidence="1">
    <location>
        <begin position="40"/>
        <end position="276"/>
    </location>
</feature>
<protein>
    <recommendedName>
        <fullName evidence="1">DUF3825 domain-containing protein</fullName>
    </recommendedName>
</protein>
<dbReference type="InterPro" id="IPR024437">
    <property type="entry name" value="DUF3825"/>
</dbReference>
<evidence type="ECO:0000313" key="2">
    <source>
        <dbReference type="EMBL" id="XFO70134.1"/>
    </source>
</evidence>
<dbReference type="Pfam" id="PF12873">
    <property type="entry name" value="DUF3825"/>
    <property type="match status" value="1"/>
</dbReference>
<gene>
    <name evidence="2" type="ORF">SPACI_001210</name>
</gene>
<name>A0ABZ3IVN6_SPOA4</name>
<sequence length="279" mass="32263">MLYESLFKRYKAQDSRKVFAAFRYVQAKGETWETPFESLVSIAKPEEWGFRNPEFVQTHNSRYPILLNYLNYTFIRVQELGLIAYSTDDRRACFNTGLQTSREKDIYATFYKNLHAGQYNAPDWTFYGFADSYSGITGCIRPLPDIPTYISEPSDLIFDIRLDLEVNYNHILDDNIARFPVELQNNKTMALRVLKGAIESLKARIIRNYRLAVPHWHEGKIQLLLPLNLVSSDNAADLVLVVDKDKQSGVYKARTIITMDIAYMNARLIANPGRNWLTP</sequence>
<reference evidence="2" key="1">
    <citation type="submission" date="2024-05" db="EMBL/GenBank/DDBJ databases">
        <title>Isolation and characterization of Sporomusa carbonis sp. nov., a carboxydotrophic hydrogenogen in the genus of Sporomusa isolated from a charcoal burning pile.</title>
        <authorList>
            <person name="Boeer T."/>
            <person name="Rosenbaum F."/>
            <person name="Eysell L."/>
            <person name="Mueller V."/>
            <person name="Daniel R."/>
            <person name="Poehlein A."/>
        </authorList>
    </citation>
    <scope>NUCLEOTIDE SEQUENCE [LARGE SCALE GENOMIC DNA]</scope>
    <source>
        <strain evidence="2">DSM 3132</strain>
    </source>
</reference>
<evidence type="ECO:0000313" key="3">
    <source>
        <dbReference type="Proteomes" id="UP000216052"/>
    </source>
</evidence>
<organism evidence="2 3">
    <name type="scientific">Sporomusa acidovorans (strain ATCC 49682 / DSM 3132 / Mol)</name>
    <dbReference type="NCBI Taxonomy" id="1123286"/>
    <lineage>
        <taxon>Bacteria</taxon>
        <taxon>Bacillati</taxon>
        <taxon>Bacillota</taxon>
        <taxon>Negativicutes</taxon>
        <taxon>Selenomonadales</taxon>
        <taxon>Sporomusaceae</taxon>
        <taxon>Sporomusa</taxon>
    </lineage>
</organism>
<proteinExistence type="predicted"/>
<accession>A0ABZ3IVN6</accession>
<dbReference type="EMBL" id="CP155571">
    <property type="protein sequence ID" value="XFO70134.1"/>
    <property type="molecule type" value="Genomic_DNA"/>
</dbReference>
<dbReference type="RefSeq" id="WP_211285177.1">
    <property type="nucleotide sequence ID" value="NZ_CP155571.1"/>
</dbReference>
<evidence type="ECO:0000259" key="1">
    <source>
        <dbReference type="Pfam" id="PF12873"/>
    </source>
</evidence>